<dbReference type="Gene3D" id="1.10.3720.10">
    <property type="entry name" value="MetI-like"/>
    <property type="match status" value="1"/>
</dbReference>
<dbReference type="RefSeq" id="WP_204414901.1">
    <property type="nucleotide sequence ID" value="NZ_JAFBED010000003.1"/>
</dbReference>
<dbReference type="SUPFAM" id="SSF161098">
    <property type="entry name" value="MetI-like"/>
    <property type="match status" value="1"/>
</dbReference>
<feature type="transmembrane region" description="Helical" evidence="6">
    <location>
        <begin position="59"/>
        <end position="85"/>
    </location>
</feature>
<evidence type="ECO:0000259" key="7">
    <source>
        <dbReference type="PROSITE" id="PS50928"/>
    </source>
</evidence>
<evidence type="ECO:0000256" key="6">
    <source>
        <dbReference type="RuleBase" id="RU363032"/>
    </source>
</evidence>
<comment type="subcellular location">
    <subcellularLocation>
        <location evidence="6">Cell membrane</location>
        <topology evidence="6">Multi-pass membrane protein</topology>
    </subcellularLocation>
    <subcellularLocation>
        <location evidence="1">Membrane</location>
        <topology evidence="1">Multi-pass membrane protein</topology>
    </subcellularLocation>
</comment>
<dbReference type="Pfam" id="PF00528">
    <property type="entry name" value="BPD_transp_1"/>
    <property type="match status" value="1"/>
</dbReference>
<organism evidence="8 9">
    <name type="scientific">Sutcliffiella tianshenii</name>
    <dbReference type="NCBI Taxonomy" id="1463404"/>
    <lineage>
        <taxon>Bacteria</taxon>
        <taxon>Bacillati</taxon>
        <taxon>Bacillota</taxon>
        <taxon>Bacilli</taxon>
        <taxon>Bacillales</taxon>
        <taxon>Bacillaceae</taxon>
        <taxon>Sutcliffiella</taxon>
    </lineage>
</organism>
<gene>
    <name evidence="8" type="ORF">JOC95_001556</name>
</gene>
<evidence type="ECO:0000256" key="2">
    <source>
        <dbReference type="ARBA" id="ARBA00022448"/>
    </source>
</evidence>
<dbReference type="PANTHER" id="PTHR43759:SF1">
    <property type="entry name" value="GLUCOSE IMPORT SYSTEM PERMEASE PROTEIN GLCT"/>
    <property type="match status" value="1"/>
</dbReference>
<evidence type="ECO:0000256" key="5">
    <source>
        <dbReference type="ARBA" id="ARBA00023136"/>
    </source>
</evidence>
<keyword evidence="4 6" id="KW-1133">Transmembrane helix</keyword>
<evidence type="ECO:0000256" key="1">
    <source>
        <dbReference type="ARBA" id="ARBA00004141"/>
    </source>
</evidence>
<dbReference type="Proteomes" id="UP000737402">
    <property type="component" value="Unassembled WGS sequence"/>
</dbReference>
<dbReference type="InterPro" id="IPR052730">
    <property type="entry name" value="Sugar_ABC_transporter"/>
</dbReference>
<name>A0ABS2NYM1_9BACI</name>
<dbReference type="PROSITE" id="PS50928">
    <property type="entry name" value="ABC_TM1"/>
    <property type="match status" value="1"/>
</dbReference>
<keyword evidence="9" id="KW-1185">Reference proteome</keyword>
<keyword evidence="2 6" id="KW-0813">Transport</keyword>
<evidence type="ECO:0000313" key="8">
    <source>
        <dbReference type="EMBL" id="MBM7619704.1"/>
    </source>
</evidence>
<reference evidence="8 9" key="1">
    <citation type="submission" date="2021-01" db="EMBL/GenBank/DDBJ databases">
        <title>Genomic Encyclopedia of Type Strains, Phase IV (KMG-IV): sequencing the most valuable type-strain genomes for metagenomic binning, comparative biology and taxonomic classification.</title>
        <authorList>
            <person name="Goeker M."/>
        </authorList>
    </citation>
    <scope>NUCLEOTIDE SEQUENCE [LARGE SCALE GENOMIC DNA]</scope>
    <source>
        <strain evidence="8 9">DSM 25879</strain>
    </source>
</reference>
<comment type="caution">
    <text evidence="8">The sequence shown here is derived from an EMBL/GenBank/DDBJ whole genome shotgun (WGS) entry which is preliminary data.</text>
</comment>
<comment type="similarity">
    <text evidence="6">Belongs to the binding-protein-dependent transport system permease family.</text>
</comment>
<feature type="transmembrane region" description="Helical" evidence="6">
    <location>
        <begin position="200"/>
        <end position="217"/>
    </location>
</feature>
<dbReference type="PANTHER" id="PTHR43759">
    <property type="entry name" value="TREHALOSE TRANSPORT SYSTEM PERMEASE PROTEIN SUGA"/>
    <property type="match status" value="1"/>
</dbReference>
<sequence length="287" mass="32922">MKWSRQTKHFLAFLPALILISFVVLYALFLSFCESVACSTGWTWEHYSTLFEEDRFRDSIVYSLSIAGVSTLCSLVIGLGVTKLLHHRLLSGRSRSLLWLPMLFPHFVWGYMMILLFSQTGWLSSIFYRLGVIETASSFPLIIQDEHGMGIILTYISKEVPFVVLLLLPVYMNLPKELPQVVRTLGGSRWNVFKTVEWPWVYPVIVEAGIIVFAFVIAAFELPYLLGTTYPQMVSVVAYEWFFQGDWSKRPLSFAFMICITVLILFITAAASSSMNKKRYQMMRGNN</sequence>
<feature type="transmembrane region" description="Helical" evidence="6">
    <location>
        <begin position="254"/>
        <end position="274"/>
    </location>
</feature>
<evidence type="ECO:0000256" key="4">
    <source>
        <dbReference type="ARBA" id="ARBA00022989"/>
    </source>
</evidence>
<proteinExistence type="inferred from homology"/>
<evidence type="ECO:0000256" key="3">
    <source>
        <dbReference type="ARBA" id="ARBA00022692"/>
    </source>
</evidence>
<protein>
    <submittedName>
        <fullName evidence="8">Spermidine/putrescine transport system permease protein</fullName>
    </submittedName>
</protein>
<feature type="transmembrane region" description="Helical" evidence="6">
    <location>
        <begin position="97"/>
        <end position="120"/>
    </location>
</feature>
<evidence type="ECO:0000313" key="9">
    <source>
        <dbReference type="Proteomes" id="UP000737402"/>
    </source>
</evidence>
<keyword evidence="5 6" id="KW-0472">Membrane</keyword>
<keyword evidence="3 6" id="KW-0812">Transmembrane</keyword>
<dbReference type="CDD" id="cd06261">
    <property type="entry name" value="TM_PBP2"/>
    <property type="match status" value="1"/>
</dbReference>
<feature type="domain" description="ABC transmembrane type-1" evidence="7">
    <location>
        <begin position="60"/>
        <end position="271"/>
    </location>
</feature>
<dbReference type="InterPro" id="IPR000515">
    <property type="entry name" value="MetI-like"/>
</dbReference>
<accession>A0ABS2NYM1</accession>
<dbReference type="InterPro" id="IPR035906">
    <property type="entry name" value="MetI-like_sf"/>
</dbReference>
<dbReference type="EMBL" id="JAFBED010000003">
    <property type="protein sequence ID" value="MBM7619704.1"/>
    <property type="molecule type" value="Genomic_DNA"/>
</dbReference>